<dbReference type="AlphaFoldDB" id="A0A852SQF4"/>
<proteinExistence type="predicted"/>
<feature type="region of interest" description="Disordered" evidence="1">
    <location>
        <begin position="224"/>
        <end position="250"/>
    </location>
</feature>
<evidence type="ECO:0000313" key="4">
    <source>
        <dbReference type="Proteomes" id="UP000549913"/>
    </source>
</evidence>
<reference evidence="3 4" key="1">
    <citation type="submission" date="2020-07" db="EMBL/GenBank/DDBJ databases">
        <title>Sequencing the genomes of 1000 actinobacteria strains.</title>
        <authorList>
            <person name="Klenk H.-P."/>
        </authorList>
    </citation>
    <scope>NUCLEOTIDE SEQUENCE [LARGE SCALE GENOMIC DNA]</scope>
    <source>
        <strain evidence="3 4">DSM 26474</strain>
    </source>
</reference>
<protein>
    <submittedName>
        <fullName evidence="3">Uncharacterized protein</fullName>
    </submittedName>
</protein>
<keyword evidence="4" id="KW-1185">Reference proteome</keyword>
<organism evidence="3 4">
    <name type="scientific">Herbiconiux flava</name>
    <dbReference type="NCBI Taxonomy" id="881268"/>
    <lineage>
        <taxon>Bacteria</taxon>
        <taxon>Bacillati</taxon>
        <taxon>Actinomycetota</taxon>
        <taxon>Actinomycetes</taxon>
        <taxon>Micrococcales</taxon>
        <taxon>Microbacteriaceae</taxon>
        <taxon>Herbiconiux</taxon>
    </lineage>
</organism>
<comment type="caution">
    <text evidence="3">The sequence shown here is derived from an EMBL/GenBank/DDBJ whole genome shotgun (WGS) entry which is preliminary data.</text>
</comment>
<accession>A0A852SQF4</accession>
<name>A0A852SQF4_9MICO</name>
<keyword evidence="2" id="KW-0812">Transmembrane</keyword>
<evidence type="ECO:0000256" key="2">
    <source>
        <dbReference type="SAM" id="Phobius"/>
    </source>
</evidence>
<dbReference type="EMBL" id="JACCBM010000001">
    <property type="protein sequence ID" value="NYD71077.1"/>
    <property type="molecule type" value="Genomic_DNA"/>
</dbReference>
<keyword evidence="2" id="KW-1133">Transmembrane helix</keyword>
<sequence length="250" mass="24789">MSSRELLEHRRSPGRVVAVIGGVLALLLGAGAALAVWLLPPVLAGTPRERLTASDAAVTVHDAATSATVTLGEGWLLLGVGPFLPADAQTLVSPDDAYRLVLTLEPAARPSDAAAPTSPVALDPEALGALLARTGGATSTDAASTGTGSSGAAGVTAEWSHETLVSGATVSYADVVHGGRTTTVALVVPPHPPAGAPALALVATVATADAARYRTVTADLAATAAVTRRPSGTPTPDGSIPAARGGRDER</sequence>
<feature type="transmembrane region" description="Helical" evidence="2">
    <location>
        <begin position="16"/>
        <end position="39"/>
    </location>
</feature>
<keyword evidence="2" id="KW-0472">Membrane</keyword>
<evidence type="ECO:0000313" key="3">
    <source>
        <dbReference type="EMBL" id="NYD71077.1"/>
    </source>
</evidence>
<gene>
    <name evidence="3" type="ORF">BJ984_002235</name>
</gene>
<dbReference type="Proteomes" id="UP000549913">
    <property type="component" value="Unassembled WGS sequence"/>
</dbReference>
<evidence type="ECO:0000256" key="1">
    <source>
        <dbReference type="SAM" id="MobiDB-lite"/>
    </source>
</evidence>
<dbReference type="RefSeq" id="WP_179548103.1">
    <property type="nucleotide sequence ID" value="NZ_BSEW01000002.1"/>
</dbReference>